<dbReference type="PANTHER" id="PTHR30204">
    <property type="entry name" value="REDOX-CYCLING DRUG-SENSING TRANSCRIPTIONAL ACTIVATOR SOXR"/>
    <property type="match status" value="1"/>
</dbReference>
<evidence type="ECO:0000256" key="2">
    <source>
        <dbReference type="ARBA" id="ARBA00022490"/>
    </source>
</evidence>
<dbReference type="GO" id="GO:0045893">
    <property type="term" value="P:positive regulation of DNA-templated transcription"/>
    <property type="evidence" value="ECO:0007669"/>
    <property type="project" value="InterPro"/>
</dbReference>
<name>V8GAV4_9BURK</name>
<dbReference type="GO" id="GO:0005737">
    <property type="term" value="C:cytoplasm"/>
    <property type="evidence" value="ECO:0007669"/>
    <property type="project" value="UniProtKB-SubCell"/>
</dbReference>
<evidence type="ECO:0000259" key="6">
    <source>
        <dbReference type="PROSITE" id="PS50937"/>
    </source>
</evidence>
<evidence type="ECO:0000256" key="1">
    <source>
        <dbReference type="ARBA" id="ARBA00004496"/>
    </source>
</evidence>
<evidence type="ECO:0000313" key="8">
    <source>
        <dbReference type="Proteomes" id="UP000018766"/>
    </source>
</evidence>
<dbReference type="InterPro" id="IPR047057">
    <property type="entry name" value="MerR_fam"/>
</dbReference>
<gene>
    <name evidence="7" type="ORF">V757_01750</name>
</gene>
<keyword evidence="5" id="KW-0804">Transcription</keyword>
<comment type="subcellular location">
    <subcellularLocation>
        <location evidence="1">Cytoplasm</location>
    </subcellularLocation>
</comment>
<evidence type="ECO:0000313" key="7">
    <source>
        <dbReference type="EMBL" id="ETD72857.1"/>
    </source>
</evidence>
<dbReference type="GO" id="GO:0005507">
    <property type="term" value="F:copper ion binding"/>
    <property type="evidence" value="ECO:0007669"/>
    <property type="project" value="InterPro"/>
</dbReference>
<dbReference type="GO" id="GO:0003677">
    <property type="term" value="F:DNA binding"/>
    <property type="evidence" value="ECO:0007669"/>
    <property type="project" value="UniProtKB-KW"/>
</dbReference>
<dbReference type="PANTHER" id="PTHR30204:SF94">
    <property type="entry name" value="HEAVY METAL-DEPENDENT TRANSCRIPTIONAL REGULATOR HI_0293-RELATED"/>
    <property type="match status" value="1"/>
</dbReference>
<dbReference type="Pfam" id="PF09278">
    <property type="entry name" value="MerR-DNA-bind"/>
    <property type="match status" value="1"/>
</dbReference>
<feature type="domain" description="HTH merR-type" evidence="6">
    <location>
        <begin position="1"/>
        <end position="70"/>
    </location>
</feature>
<dbReference type="InterPro" id="IPR009061">
    <property type="entry name" value="DNA-bd_dom_put_sf"/>
</dbReference>
<dbReference type="Pfam" id="PF00376">
    <property type="entry name" value="MerR"/>
    <property type="match status" value="1"/>
</dbReference>
<dbReference type="CDD" id="cd01108">
    <property type="entry name" value="HTH_CueR"/>
    <property type="match status" value="1"/>
</dbReference>
<dbReference type="InterPro" id="IPR015358">
    <property type="entry name" value="Tscrpt_reg_MerR_DNA-bd"/>
</dbReference>
<sequence length="142" mass="16236">MLNISEASQQTGLSSKQIRDYEKYGLLTPSSRADNGYRRYNAQDLNRLHFIHQARLVGFSLQQIAELLALQDNPHRSSKEVKELTAKHIHTLEDQIEHLQNMLARLKKWHNSCHGDNSSECPILDGLGETQQETRSCHTSSK</sequence>
<dbReference type="SUPFAM" id="SSF46955">
    <property type="entry name" value="Putative DNA-binding domain"/>
    <property type="match status" value="1"/>
</dbReference>
<dbReference type="Proteomes" id="UP000018766">
    <property type="component" value="Unassembled WGS sequence"/>
</dbReference>
<dbReference type="RefSeq" id="WP_023949231.1">
    <property type="nucleotide sequence ID" value="NZ_AYSV01000011.1"/>
</dbReference>
<protein>
    <submittedName>
        <fullName evidence="7">Transcriptional regulator</fullName>
    </submittedName>
</protein>
<dbReference type="GO" id="GO:0003700">
    <property type="term" value="F:DNA-binding transcription factor activity"/>
    <property type="evidence" value="ECO:0007669"/>
    <property type="project" value="InterPro"/>
</dbReference>
<dbReference type="PROSITE" id="PS00552">
    <property type="entry name" value="HTH_MERR_1"/>
    <property type="match status" value="1"/>
</dbReference>
<dbReference type="PATRIC" id="fig|1414851.3.peg.376"/>
<dbReference type="PRINTS" id="PR00040">
    <property type="entry name" value="HTHMERR"/>
</dbReference>
<evidence type="ECO:0000256" key="3">
    <source>
        <dbReference type="ARBA" id="ARBA00023015"/>
    </source>
</evidence>
<accession>V8GAV4</accession>
<dbReference type="EMBL" id="AYSV01000011">
    <property type="protein sequence ID" value="ETD72857.1"/>
    <property type="molecule type" value="Genomic_DNA"/>
</dbReference>
<evidence type="ECO:0000256" key="5">
    <source>
        <dbReference type="ARBA" id="ARBA00023163"/>
    </source>
</evidence>
<keyword evidence="3" id="KW-0805">Transcription regulation</keyword>
<dbReference type="InterPro" id="IPR000551">
    <property type="entry name" value="MerR-type_HTH_dom"/>
</dbReference>
<dbReference type="NCBIfam" id="TIGR02044">
    <property type="entry name" value="CueR"/>
    <property type="match status" value="1"/>
</dbReference>
<keyword evidence="4" id="KW-0238">DNA-binding</keyword>
<evidence type="ECO:0000256" key="4">
    <source>
        <dbReference type="ARBA" id="ARBA00023125"/>
    </source>
</evidence>
<comment type="caution">
    <text evidence="7">The sequence shown here is derived from an EMBL/GenBank/DDBJ whole genome shotgun (WGS) entry which is preliminary data.</text>
</comment>
<organism evidence="7 8">
    <name type="scientific">Pelistega indica</name>
    <dbReference type="NCBI Taxonomy" id="1414851"/>
    <lineage>
        <taxon>Bacteria</taxon>
        <taxon>Pseudomonadati</taxon>
        <taxon>Pseudomonadota</taxon>
        <taxon>Betaproteobacteria</taxon>
        <taxon>Burkholderiales</taxon>
        <taxon>Alcaligenaceae</taxon>
        <taxon>Pelistega</taxon>
    </lineage>
</organism>
<dbReference type="Gene3D" id="1.10.1660.10">
    <property type="match status" value="1"/>
</dbReference>
<keyword evidence="8" id="KW-1185">Reference proteome</keyword>
<dbReference type="SMART" id="SM00422">
    <property type="entry name" value="HTH_MERR"/>
    <property type="match status" value="1"/>
</dbReference>
<dbReference type="PROSITE" id="PS50937">
    <property type="entry name" value="HTH_MERR_2"/>
    <property type="match status" value="1"/>
</dbReference>
<dbReference type="InterPro" id="IPR011789">
    <property type="entry name" value="CueR"/>
</dbReference>
<proteinExistence type="predicted"/>
<keyword evidence="2" id="KW-0963">Cytoplasm</keyword>
<reference evidence="7 8" key="1">
    <citation type="submission" date="2013-11" db="EMBL/GenBank/DDBJ databases">
        <title>Genomic analysis of Pelistega sp. HM-7.</title>
        <authorList>
            <person name="Kumbhare S.V."/>
            <person name="Shetty S.A."/>
            <person name="Sharma O."/>
            <person name="Dhotre D.P."/>
        </authorList>
    </citation>
    <scope>NUCLEOTIDE SEQUENCE [LARGE SCALE GENOMIC DNA]</scope>
    <source>
        <strain evidence="7 8">HM-7</strain>
    </source>
</reference>
<dbReference type="OrthoDB" id="9808480at2"/>
<dbReference type="AlphaFoldDB" id="V8GAV4"/>